<feature type="transmembrane region" description="Helical" evidence="2">
    <location>
        <begin position="120"/>
        <end position="142"/>
    </location>
</feature>
<keyword evidence="2" id="KW-0812">Transmembrane</keyword>
<evidence type="ECO:0000313" key="4">
    <source>
        <dbReference type="Proteomes" id="UP000554235"/>
    </source>
</evidence>
<dbReference type="OrthoDB" id="5081612at2759"/>
<feature type="transmembrane region" description="Helical" evidence="2">
    <location>
        <begin position="162"/>
        <end position="193"/>
    </location>
</feature>
<accession>A0A8H4P7M3</accession>
<name>A0A8H4P7M3_9HYPO</name>
<proteinExistence type="predicted"/>
<comment type="caution">
    <text evidence="3">The sequence shown here is derived from an EMBL/GenBank/DDBJ whole genome shotgun (WGS) entry which is preliminary data.</text>
</comment>
<gene>
    <name evidence="3" type="ORF">FALBO_12835</name>
</gene>
<feature type="region of interest" description="Disordered" evidence="1">
    <location>
        <begin position="226"/>
        <end position="274"/>
    </location>
</feature>
<reference evidence="3 4" key="1">
    <citation type="submission" date="2020-01" db="EMBL/GenBank/DDBJ databases">
        <title>Identification and distribution of gene clusters putatively required for synthesis of sphingolipid metabolism inhibitors in phylogenetically diverse species of the filamentous fungus Fusarium.</title>
        <authorList>
            <person name="Kim H.-S."/>
            <person name="Busman M."/>
            <person name="Brown D.W."/>
            <person name="Divon H."/>
            <person name="Uhlig S."/>
            <person name="Proctor R.H."/>
        </authorList>
    </citation>
    <scope>NUCLEOTIDE SEQUENCE [LARGE SCALE GENOMIC DNA]</scope>
    <source>
        <strain evidence="3 4">NRRL 20459</strain>
    </source>
</reference>
<dbReference type="Proteomes" id="UP000554235">
    <property type="component" value="Unassembled WGS sequence"/>
</dbReference>
<keyword evidence="2" id="KW-1133">Transmembrane helix</keyword>
<evidence type="ECO:0000313" key="3">
    <source>
        <dbReference type="EMBL" id="KAF4460383.1"/>
    </source>
</evidence>
<keyword evidence="2" id="KW-0472">Membrane</keyword>
<sequence length="274" mass="32053">MTSNHQQPLELHQDGAVYKLLHPQLYNTLTQNEGTHWHEFLLSEPFWILACIIVANNWWTTYQMYEDPESYKEPDEEQGRSSTIEETPWDSPAACNLRLMRRWPNFEWALDYLTSRTRQYLAIVMCTLIFPVQLLEGYWLVVMATRLTILFYNDLYPRWKPYTLGFMLYLPATATVLTAWCVLLLVGFVLLVLQFEYVLALLDIYPGAHHTPNGLVDDLINLQHEDDEQDVPQDASTGDETIGDEDMDADDEDSDTEEEDWEMDAEEELEEELE</sequence>
<keyword evidence="4" id="KW-1185">Reference proteome</keyword>
<evidence type="ECO:0000256" key="1">
    <source>
        <dbReference type="SAM" id="MobiDB-lite"/>
    </source>
</evidence>
<organism evidence="3 4">
    <name type="scientific">Fusarium albosuccineum</name>
    <dbReference type="NCBI Taxonomy" id="1237068"/>
    <lineage>
        <taxon>Eukaryota</taxon>
        <taxon>Fungi</taxon>
        <taxon>Dikarya</taxon>
        <taxon>Ascomycota</taxon>
        <taxon>Pezizomycotina</taxon>
        <taxon>Sordariomycetes</taxon>
        <taxon>Hypocreomycetidae</taxon>
        <taxon>Hypocreales</taxon>
        <taxon>Nectriaceae</taxon>
        <taxon>Fusarium</taxon>
        <taxon>Fusarium decemcellulare species complex</taxon>
    </lineage>
</organism>
<evidence type="ECO:0000256" key="2">
    <source>
        <dbReference type="SAM" id="Phobius"/>
    </source>
</evidence>
<feature type="compositionally biased region" description="Acidic residues" evidence="1">
    <location>
        <begin position="241"/>
        <end position="274"/>
    </location>
</feature>
<dbReference type="AlphaFoldDB" id="A0A8H4P7M3"/>
<dbReference type="EMBL" id="JAADYS010001954">
    <property type="protein sequence ID" value="KAF4460383.1"/>
    <property type="molecule type" value="Genomic_DNA"/>
</dbReference>
<protein>
    <submittedName>
        <fullName evidence="3">Uncharacterized protein</fullName>
    </submittedName>
</protein>